<sequence>MSSHSAPPGPDLQALRLEPARLRGERGWTYDELADRSGLSRRTLIETEQGRTIGSLKTWHALAHTLHAPLDELFCTFCTGATPSHHPHD</sequence>
<dbReference type="InterPro" id="IPR010982">
    <property type="entry name" value="Lambda_DNA-bd_dom_sf"/>
</dbReference>
<dbReference type="GO" id="GO:0003677">
    <property type="term" value="F:DNA binding"/>
    <property type="evidence" value="ECO:0007669"/>
    <property type="project" value="InterPro"/>
</dbReference>
<dbReference type="Gene3D" id="1.10.260.40">
    <property type="entry name" value="lambda repressor-like DNA-binding domains"/>
    <property type="match status" value="1"/>
</dbReference>
<dbReference type="CDD" id="cd00093">
    <property type="entry name" value="HTH_XRE"/>
    <property type="match status" value="1"/>
</dbReference>
<name>A0A1V4AAP0_9ACTN</name>
<proteinExistence type="predicted"/>
<dbReference type="STRING" id="83656.B1H18_13380"/>
<evidence type="ECO:0000313" key="2">
    <source>
        <dbReference type="EMBL" id="OON80180.1"/>
    </source>
</evidence>
<organism evidence="2 3">
    <name type="scientific">Streptomyces tsukubensis</name>
    <dbReference type="NCBI Taxonomy" id="83656"/>
    <lineage>
        <taxon>Bacteria</taxon>
        <taxon>Bacillati</taxon>
        <taxon>Actinomycetota</taxon>
        <taxon>Actinomycetes</taxon>
        <taxon>Kitasatosporales</taxon>
        <taxon>Streptomycetaceae</taxon>
        <taxon>Streptomyces</taxon>
    </lineage>
</organism>
<dbReference type="Proteomes" id="UP000190539">
    <property type="component" value="Unassembled WGS sequence"/>
</dbReference>
<reference evidence="2 3" key="1">
    <citation type="submission" date="2017-02" db="EMBL/GenBank/DDBJ databases">
        <title>Draft Genome Sequence of Streptomyces tsukubaensis F601, a Producer of the immunosuppressant tacrolimus FK506.</title>
        <authorList>
            <person name="Zong G."/>
            <person name="Zhong C."/>
            <person name="Fu J."/>
            <person name="Qin R."/>
            <person name="Cao G."/>
        </authorList>
    </citation>
    <scope>NUCLEOTIDE SEQUENCE [LARGE SCALE GENOMIC DNA]</scope>
    <source>
        <strain evidence="2 3">F601</strain>
    </source>
</reference>
<dbReference type="RefSeq" id="WP_077967988.1">
    <property type="nucleotide sequence ID" value="NZ_CP045178.1"/>
</dbReference>
<dbReference type="AlphaFoldDB" id="A0A1V4AAP0"/>
<evidence type="ECO:0000313" key="3">
    <source>
        <dbReference type="Proteomes" id="UP000190539"/>
    </source>
</evidence>
<protein>
    <submittedName>
        <fullName evidence="2">Transcriptional regulator</fullName>
    </submittedName>
</protein>
<gene>
    <name evidence="2" type="ORF">B1H18_13380</name>
</gene>
<comment type="caution">
    <text evidence="2">The sequence shown here is derived from an EMBL/GenBank/DDBJ whole genome shotgun (WGS) entry which is preliminary data.</text>
</comment>
<accession>A0A1V4AAP0</accession>
<feature type="domain" description="HTH cro/C1-type" evidence="1">
    <location>
        <begin position="21"/>
        <end position="73"/>
    </location>
</feature>
<dbReference type="OrthoDB" id="7428772at2"/>
<keyword evidence="3" id="KW-1185">Reference proteome</keyword>
<dbReference type="EMBL" id="MVFC01000008">
    <property type="protein sequence ID" value="OON80180.1"/>
    <property type="molecule type" value="Genomic_DNA"/>
</dbReference>
<dbReference type="SUPFAM" id="SSF47413">
    <property type="entry name" value="lambda repressor-like DNA-binding domains"/>
    <property type="match status" value="1"/>
</dbReference>
<dbReference type="InterPro" id="IPR001387">
    <property type="entry name" value="Cro/C1-type_HTH"/>
</dbReference>
<evidence type="ECO:0000259" key="1">
    <source>
        <dbReference type="PROSITE" id="PS50943"/>
    </source>
</evidence>
<dbReference type="PROSITE" id="PS50943">
    <property type="entry name" value="HTH_CROC1"/>
    <property type="match status" value="1"/>
</dbReference>
<dbReference type="SMART" id="SM00530">
    <property type="entry name" value="HTH_XRE"/>
    <property type="match status" value="1"/>
</dbReference>
<dbReference type="Pfam" id="PF13560">
    <property type="entry name" value="HTH_31"/>
    <property type="match status" value="1"/>
</dbReference>